<feature type="binding site" evidence="4">
    <location>
        <position position="117"/>
    </location>
    <ligand>
        <name>substrate</name>
    </ligand>
</feature>
<evidence type="ECO:0000313" key="6">
    <source>
        <dbReference type="Proteomes" id="UP000294555"/>
    </source>
</evidence>
<dbReference type="AlphaFoldDB" id="A0A4R1NLN1"/>
<feature type="binding site" evidence="4">
    <location>
        <position position="158"/>
    </location>
    <ligand>
        <name>substrate</name>
    </ligand>
</feature>
<sequence>MTNNLYISLLASIQWLTPQSPQPDPTKRDWLLECDSMTRRLERHCRQVSVQRAREGYVFAGEAGDDIALLPASERYWLREVVLYGDGNPWLAGRMVIPAAVLEGPACALKTLGDMPLGRWLFRDGMPTRDYIQLGRAGNLWARRSCLRPHGKPLLLTELFLPDAPLYR</sequence>
<dbReference type="Proteomes" id="UP000294555">
    <property type="component" value="Unassembled WGS sequence"/>
</dbReference>
<name>A0A4R1NLN1_9GAMM</name>
<evidence type="ECO:0000256" key="2">
    <source>
        <dbReference type="ARBA" id="ARBA00022688"/>
    </source>
</evidence>
<dbReference type="RefSeq" id="WP_132924531.1">
    <property type="nucleotide sequence ID" value="NZ_SJOI01000001.1"/>
</dbReference>
<feature type="binding site" evidence="4">
    <location>
        <position position="37"/>
    </location>
    <ligand>
        <name>substrate</name>
    </ligand>
</feature>
<accession>A0A4R1NLN1</accession>
<dbReference type="Pfam" id="PF04345">
    <property type="entry name" value="Chor_lyase"/>
    <property type="match status" value="1"/>
</dbReference>
<dbReference type="EC" id="4.1.3.40" evidence="4"/>
<dbReference type="Gene3D" id="3.40.1410.10">
    <property type="entry name" value="Chorismate lyase-like"/>
    <property type="match status" value="1"/>
</dbReference>
<keyword evidence="2 4" id="KW-0831">Ubiquinone biosynthesis</keyword>
<comment type="function">
    <text evidence="4">Removes the pyruvyl group from chorismate, with concomitant aromatization of the ring, to provide 4-hydroxybenzoate (4HB) for the ubiquinone pathway.</text>
</comment>
<reference evidence="5 6" key="1">
    <citation type="submission" date="2019-02" db="EMBL/GenBank/DDBJ databases">
        <title>Investigation of anaerobic lignin degradation for improved lignocellulosic biofuels.</title>
        <authorList>
            <person name="Deangelis K."/>
        </authorList>
    </citation>
    <scope>NUCLEOTIDE SEQUENCE [LARGE SCALE GENOMIC DNA]</scope>
    <source>
        <strain evidence="5 6">159R</strain>
    </source>
</reference>
<protein>
    <recommendedName>
        <fullName evidence="4">Chorismate pyruvate-lyase</fullName>
        <shortName evidence="4">CL</shortName>
        <shortName evidence="4">CPL</shortName>
        <ecNumber evidence="4">4.1.3.40</ecNumber>
    </recommendedName>
</protein>
<dbReference type="PANTHER" id="PTHR38683:SF1">
    <property type="entry name" value="CHORISMATE PYRUVATE-LYASE"/>
    <property type="match status" value="1"/>
</dbReference>
<comment type="similarity">
    <text evidence="4">Belongs to the UbiC family.</text>
</comment>
<dbReference type="UniPathway" id="UPA00232"/>
<keyword evidence="6" id="KW-1185">Reference proteome</keyword>
<feature type="binding site" evidence="4">
    <location>
        <position position="79"/>
    </location>
    <ligand>
        <name>substrate</name>
    </ligand>
</feature>
<dbReference type="SUPFAM" id="SSF64288">
    <property type="entry name" value="Chorismate lyase-like"/>
    <property type="match status" value="1"/>
</dbReference>
<dbReference type="GO" id="GO:0006744">
    <property type="term" value="P:ubiquinone biosynthetic process"/>
    <property type="evidence" value="ECO:0007669"/>
    <property type="project" value="UniProtKB-UniRule"/>
</dbReference>
<organism evidence="5 6">
    <name type="scientific">Sodalis ligni</name>
    <dbReference type="NCBI Taxonomy" id="2697027"/>
    <lineage>
        <taxon>Bacteria</taxon>
        <taxon>Pseudomonadati</taxon>
        <taxon>Pseudomonadota</taxon>
        <taxon>Gammaproteobacteria</taxon>
        <taxon>Enterobacterales</taxon>
        <taxon>Bruguierivoracaceae</taxon>
        <taxon>Sodalis</taxon>
    </lineage>
</organism>
<dbReference type="InterPro" id="IPR007440">
    <property type="entry name" value="Chorismate--pyruvate_lyase"/>
</dbReference>
<dbReference type="GO" id="GO:0042866">
    <property type="term" value="P:pyruvate biosynthetic process"/>
    <property type="evidence" value="ECO:0007669"/>
    <property type="project" value="UniProtKB-UniRule"/>
</dbReference>
<evidence type="ECO:0000256" key="1">
    <source>
        <dbReference type="ARBA" id="ARBA00022490"/>
    </source>
</evidence>
<evidence type="ECO:0000256" key="3">
    <source>
        <dbReference type="ARBA" id="ARBA00023239"/>
    </source>
</evidence>
<comment type="subcellular location">
    <subcellularLocation>
        <location evidence="4">Cytoplasm</location>
    </subcellularLocation>
</comment>
<dbReference type="GO" id="GO:0005829">
    <property type="term" value="C:cytosol"/>
    <property type="evidence" value="ECO:0007669"/>
    <property type="project" value="TreeGrafter"/>
</dbReference>
<keyword evidence="4" id="KW-0670">Pyruvate</keyword>
<comment type="caution">
    <text evidence="5">The sequence shown here is derived from an EMBL/GenBank/DDBJ whole genome shotgun (WGS) entry which is preliminary data.</text>
</comment>
<dbReference type="HAMAP" id="MF_01632">
    <property type="entry name" value="UbiC"/>
    <property type="match status" value="1"/>
</dbReference>
<dbReference type="EMBL" id="SJOI01000001">
    <property type="protein sequence ID" value="TCL05706.1"/>
    <property type="molecule type" value="Genomic_DNA"/>
</dbReference>
<comment type="subunit">
    <text evidence="4">Monomer.</text>
</comment>
<keyword evidence="1 4" id="KW-0963">Cytoplasm</keyword>
<comment type="catalytic activity">
    <reaction evidence="4">
        <text>chorismate = 4-hydroxybenzoate + pyruvate</text>
        <dbReference type="Rhea" id="RHEA:16505"/>
        <dbReference type="ChEBI" id="CHEBI:15361"/>
        <dbReference type="ChEBI" id="CHEBI:17879"/>
        <dbReference type="ChEBI" id="CHEBI:29748"/>
        <dbReference type="EC" id="4.1.3.40"/>
    </reaction>
</comment>
<evidence type="ECO:0000256" key="4">
    <source>
        <dbReference type="HAMAP-Rule" id="MF_01632"/>
    </source>
</evidence>
<dbReference type="OrthoDB" id="9789493at2"/>
<gene>
    <name evidence="4" type="primary">ubiC</name>
    <name evidence="5" type="ORF">EZJ58_3921</name>
</gene>
<proteinExistence type="inferred from homology"/>
<keyword evidence="3 4" id="KW-0456">Lyase</keyword>
<comment type="pathway">
    <text evidence="4">Cofactor biosynthesis; ubiquinone biosynthesis.</text>
</comment>
<dbReference type="PANTHER" id="PTHR38683">
    <property type="entry name" value="CHORISMATE PYRUVATE-LYASE"/>
    <property type="match status" value="1"/>
</dbReference>
<dbReference type="NCBIfam" id="NF008656">
    <property type="entry name" value="PRK11655.1"/>
    <property type="match status" value="1"/>
</dbReference>
<dbReference type="GO" id="GO:0008813">
    <property type="term" value="F:chorismate lyase activity"/>
    <property type="evidence" value="ECO:0007669"/>
    <property type="project" value="UniProtKB-UniRule"/>
</dbReference>
<dbReference type="InterPro" id="IPR028978">
    <property type="entry name" value="Chorismate_lyase_/UTRA_dom_sf"/>
</dbReference>
<evidence type="ECO:0000313" key="5">
    <source>
        <dbReference type="EMBL" id="TCL05706.1"/>
    </source>
</evidence>